<dbReference type="Pfam" id="PF00083">
    <property type="entry name" value="Sugar_tr"/>
    <property type="match status" value="1"/>
</dbReference>
<evidence type="ECO:0000256" key="1">
    <source>
        <dbReference type="ARBA" id="ARBA00004141"/>
    </source>
</evidence>
<feature type="transmembrane region" description="Helical" evidence="8">
    <location>
        <begin position="197"/>
        <end position="221"/>
    </location>
</feature>
<dbReference type="InterPro" id="IPR020846">
    <property type="entry name" value="MFS_dom"/>
</dbReference>
<dbReference type="EMBL" id="ASGP02000001">
    <property type="protein sequence ID" value="KAH9527277.1"/>
    <property type="molecule type" value="Genomic_DNA"/>
</dbReference>
<feature type="transmembrane region" description="Helical" evidence="8">
    <location>
        <begin position="441"/>
        <end position="461"/>
    </location>
</feature>
<evidence type="ECO:0000256" key="7">
    <source>
        <dbReference type="SAM" id="MobiDB-lite"/>
    </source>
</evidence>
<dbReference type="PANTHER" id="PTHR23503">
    <property type="entry name" value="SOLUTE CARRIER FAMILY 2"/>
    <property type="match status" value="1"/>
</dbReference>
<feature type="transmembrane region" description="Helical" evidence="8">
    <location>
        <begin position="322"/>
        <end position="350"/>
    </location>
</feature>
<evidence type="ECO:0000256" key="8">
    <source>
        <dbReference type="SAM" id="Phobius"/>
    </source>
</evidence>
<protein>
    <recommendedName>
        <fullName evidence="9">Major facilitator superfamily (MFS) profile domain-containing protein</fullName>
    </recommendedName>
</protein>
<evidence type="ECO:0000256" key="5">
    <source>
        <dbReference type="ARBA" id="ARBA00023136"/>
    </source>
</evidence>
<comment type="caution">
    <text evidence="10">The sequence shown here is derived from an EMBL/GenBank/DDBJ whole genome shotgun (WGS) entry which is preliminary data.</text>
</comment>
<feature type="transmembrane region" description="Helical" evidence="8">
    <location>
        <begin position="228"/>
        <end position="246"/>
    </location>
</feature>
<dbReference type="Gene3D" id="1.20.1250.20">
    <property type="entry name" value="MFS general substrate transporter like domains"/>
    <property type="match status" value="1"/>
</dbReference>
<dbReference type="AlphaFoldDB" id="A0A922LB14"/>
<reference evidence="10" key="1">
    <citation type="submission" date="2013-05" db="EMBL/GenBank/DDBJ databases">
        <authorList>
            <person name="Yim A.K.Y."/>
            <person name="Chan T.F."/>
            <person name="Ji K.M."/>
            <person name="Liu X.Y."/>
            <person name="Zhou J.W."/>
            <person name="Li R.Q."/>
            <person name="Yang K.Y."/>
            <person name="Li J."/>
            <person name="Li M."/>
            <person name="Law P.T.W."/>
            <person name="Wu Y.L."/>
            <person name="Cai Z.L."/>
            <person name="Qin H."/>
            <person name="Bao Y."/>
            <person name="Leung R.K.K."/>
            <person name="Ng P.K.S."/>
            <person name="Zou J."/>
            <person name="Zhong X.J."/>
            <person name="Ran P.X."/>
            <person name="Zhong N.S."/>
            <person name="Liu Z.G."/>
            <person name="Tsui S.K.W."/>
        </authorList>
    </citation>
    <scope>NUCLEOTIDE SEQUENCE</scope>
    <source>
        <strain evidence="10">Derf</strain>
        <tissue evidence="10">Whole organism</tissue>
    </source>
</reference>
<feature type="compositionally biased region" description="Low complexity" evidence="7">
    <location>
        <begin position="21"/>
        <end position="31"/>
    </location>
</feature>
<feature type="domain" description="Major facilitator superfamily (MFS) profile" evidence="9">
    <location>
        <begin position="148"/>
        <end position="593"/>
    </location>
</feature>
<keyword evidence="2 6" id="KW-0813">Transport</keyword>
<evidence type="ECO:0000256" key="2">
    <source>
        <dbReference type="ARBA" id="ARBA00022448"/>
    </source>
</evidence>
<feature type="transmembrane region" description="Helical" evidence="8">
    <location>
        <begin position="473"/>
        <end position="494"/>
    </location>
</feature>
<dbReference type="InterPro" id="IPR045263">
    <property type="entry name" value="GLUT"/>
</dbReference>
<dbReference type="InterPro" id="IPR005828">
    <property type="entry name" value="MFS_sugar_transport-like"/>
</dbReference>
<dbReference type="PRINTS" id="PR00171">
    <property type="entry name" value="SUGRTRNSPORT"/>
</dbReference>
<accession>A0A922LB14</accession>
<organism evidence="10 11">
    <name type="scientific">Dermatophagoides farinae</name>
    <name type="common">American house dust mite</name>
    <dbReference type="NCBI Taxonomy" id="6954"/>
    <lineage>
        <taxon>Eukaryota</taxon>
        <taxon>Metazoa</taxon>
        <taxon>Ecdysozoa</taxon>
        <taxon>Arthropoda</taxon>
        <taxon>Chelicerata</taxon>
        <taxon>Arachnida</taxon>
        <taxon>Acari</taxon>
        <taxon>Acariformes</taxon>
        <taxon>Sarcoptiformes</taxon>
        <taxon>Astigmata</taxon>
        <taxon>Psoroptidia</taxon>
        <taxon>Analgoidea</taxon>
        <taxon>Pyroglyphidae</taxon>
        <taxon>Dermatophagoidinae</taxon>
        <taxon>Dermatophagoides</taxon>
    </lineage>
</organism>
<comment type="similarity">
    <text evidence="6">Belongs to the major facilitator superfamily. Sugar transporter (TC 2.A.1.1) family.</text>
</comment>
<feature type="transmembrane region" description="Helical" evidence="8">
    <location>
        <begin position="569"/>
        <end position="589"/>
    </location>
</feature>
<evidence type="ECO:0000313" key="11">
    <source>
        <dbReference type="Proteomes" id="UP000790347"/>
    </source>
</evidence>
<feature type="transmembrane region" description="Helical" evidence="8">
    <location>
        <begin position="407"/>
        <end position="429"/>
    </location>
</feature>
<proteinExistence type="inferred from homology"/>
<reference evidence="10" key="2">
    <citation type="journal article" date="2022" name="Res Sq">
        <title>Comparative Genomics Reveals Insights into the Divergent Evolution of Astigmatic Mites and Household Pest Adaptations.</title>
        <authorList>
            <person name="Xiong Q."/>
            <person name="Wan A.T.-Y."/>
            <person name="Liu X.-Y."/>
            <person name="Fung C.S.-H."/>
            <person name="Xiao X."/>
            <person name="Malainual N."/>
            <person name="Hou J."/>
            <person name="Wang L."/>
            <person name="Wang M."/>
            <person name="Yang K."/>
            <person name="Cui Y."/>
            <person name="Leung E."/>
            <person name="Nong W."/>
            <person name="Shin S.-K."/>
            <person name="Au S."/>
            <person name="Jeong K.Y."/>
            <person name="Chew F.T."/>
            <person name="Hui J."/>
            <person name="Leung T.F."/>
            <person name="Tungtrongchitr A."/>
            <person name="Zhong N."/>
            <person name="Liu Z."/>
            <person name="Tsui S."/>
        </authorList>
    </citation>
    <scope>NUCLEOTIDE SEQUENCE</scope>
    <source>
        <strain evidence="10">Derf</strain>
        <tissue evidence="10">Whole organism</tissue>
    </source>
</reference>
<feature type="transmembrane region" description="Helical" evidence="8">
    <location>
        <begin position="540"/>
        <end position="563"/>
    </location>
</feature>
<evidence type="ECO:0000256" key="4">
    <source>
        <dbReference type="ARBA" id="ARBA00022989"/>
    </source>
</evidence>
<keyword evidence="5 8" id="KW-0472">Membrane</keyword>
<keyword evidence="3 8" id="KW-0812">Transmembrane</keyword>
<name>A0A922LB14_DERFA</name>
<evidence type="ECO:0000256" key="3">
    <source>
        <dbReference type="ARBA" id="ARBA00022692"/>
    </source>
</evidence>
<keyword evidence="11" id="KW-1185">Reference proteome</keyword>
<feature type="transmembrane region" description="Helical" evidence="8">
    <location>
        <begin position="290"/>
        <end position="310"/>
    </location>
</feature>
<feature type="transmembrane region" description="Helical" evidence="8">
    <location>
        <begin position="500"/>
        <end position="519"/>
    </location>
</feature>
<dbReference type="PANTHER" id="PTHR23503:SF8">
    <property type="entry name" value="FACILITATED GLUCOSE TRANSPORTER PROTEIN 1"/>
    <property type="match status" value="1"/>
</dbReference>
<dbReference type="SUPFAM" id="SSF103473">
    <property type="entry name" value="MFS general substrate transporter"/>
    <property type="match status" value="1"/>
</dbReference>
<dbReference type="GO" id="GO:0016020">
    <property type="term" value="C:membrane"/>
    <property type="evidence" value="ECO:0007669"/>
    <property type="project" value="UniProtKB-SubCell"/>
</dbReference>
<dbReference type="InterPro" id="IPR036259">
    <property type="entry name" value="MFS_trans_sf"/>
</dbReference>
<feature type="transmembrane region" description="Helical" evidence="8">
    <location>
        <begin position="258"/>
        <end position="278"/>
    </location>
</feature>
<evidence type="ECO:0000259" key="9">
    <source>
        <dbReference type="PROSITE" id="PS50850"/>
    </source>
</evidence>
<dbReference type="InterPro" id="IPR003663">
    <property type="entry name" value="Sugar/inositol_transpt"/>
</dbReference>
<feature type="region of interest" description="Disordered" evidence="7">
    <location>
        <begin position="19"/>
        <end position="38"/>
    </location>
</feature>
<dbReference type="GO" id="GO:0015149">
    <property type="term" value="F:hexose transmembrane transporter activity"/>
    <property type="evidence" value="ECO:0007669"/>
    <property type="project" value="TreeGrafter"/>
</dbReference>
<dbReference type="PROSITE" id="PS50850">
    <property type="entry name" value="MFS"/>
    <property type="match status" value="1"/>
</dbReference>
<keyword evidence="4 8" id="KW-1133">Transmembrane helix</keyword>
<dbReference type="NCBIfam" id="TIGR00879">
    <property type="entry name" value="SP"/>
    <property type="match status" value="1"/>
</dbReference>
<evidence type="ECO:0000313" key="10">
    <source>
        <dbReference type="EMBL" id="KAH9527277.1"/>
    </source>
</evidence>
<dbReference type="Proteomes" id="UP000790347">
    <property type="component" value="Unassembled WGS sequence"/>
</dbReference>
<sequence>MFQSKHSIGISKFSPLKEELSNNGSLSSNGNNDDHLNENINITTTKNKLSQSKRQQYSSIIHNLNDDNNNHSCHQNYQYPKMMIKSNYLLNTTTSSSSSTLVSNDKSSSSLNIIISDNDRQYKEPLTTIDDYNNQTTSGITVKVFIGAFVVFFTNSFASGYNIGVVNLPEQIFKTFFNNTLNHNRIVDPLDSNQIELIWSLAVSVLIIGAMITSIITGYLANLFGRRGVIFLNIMIGLIAMCLTWGSKYMTNIPMFMAGRLVAGFHTGIASSIVPMYLMEISPKSCSSLLGTLHVMGLNGGLCFAQIMGLESILGTARSWQLLFFVNAMFITVGLIGLFFMPESPVYLFVIKKREDSAIRVLEQIRKSPMEVADDLSNLRREQKCEEGNGNNSLLQLFKQSQFRKSLLIVCLLHAGQQLVGINAVFYYSTNTFHGVGLSQIQSQYGSIGCSLLNTLCAILASRLLKSFSSRTMLLVSTVGTIIGLLILPISMSFNDQFQWLNYVTIAMMFFYVFMFAIGQGPIPFMIGGQMFDRAAMSTGLSIGVFVNWFCNFLVAFAFPLLVIQINQFVFFIFLAFDVLLFIFIISMVPKADDQSDEIGKKPLENSISE</sequence>
<comment type="subcellular location">
    <subcellularLocation>
        <location evidence="1">Membrane</location>
        <topology evidence="1">Multi-pass membrane protein</topology>
    </subcellularLocation>
</comment>
<gene>
    <name evidence="10" type="ORF">DERF_001303</name>
</gene>
<evidence type="ECO:0000256" key="6">
    <source>
        <dbReference type="RuleBase" id="RU003346"/>
    </source>
</evidence>